<accession>A0ABS0XJ52</accession>
<dbReference type="InterPro" id="IPR012348">
    <property type="entry name" value="RNR-like"/>
</dbReference>
<gene>
    <name evidence="1" type="ORF">JGB26_40515</name>
</gene>
<dbReference type="EMBL" id="JAEKOZ010000061">
    <property type="protein sequence ID" value="MBJ3813267.1"/>
    <property type="molecule type" value="Genomic_DNA"/>
</dbReference>
<evidence type="ECO:0000313" key="1">
    <source>
        <dbReference type="EMBL" id="MBJ3813267.1"/>
    </source>
</evidence>
<comment type="caution">
    <text evidence="1">The sequence shown here is derived from an EMBL/GenBank/DDBJ whole genome shotgun (WGS) entry which is preliminary data.</text>
</comment>
<dbReference type="SUPFAM" id="SSF47240">
    <property type="entry name" value="Ferritin-like"/>
    <property type="match status" value="1"/>
</dbReference>
<sequence length="319" mass="35526">MTTADVPVEADWERAPSLMDGAMSVELTAAQCDLKYWLASVPHGTLQGHVMGHADHVQPLAMMRTPGPLNTALKEELAYRSLAEEKATRVIGHLVALAPDLACLEFYATQLLDEARHAMVFRSHLLDLGVSEERLHQEIQELAKQDSDAILDPLEAFGLRILRDEGDFIGGVLALTVLVEGVLAPAAELSEQKWRIFDPAAADIERGAGIDEIRHLTVGSSIIREHLLAHPQEKKRLLRLMHEGFALWDSLPVDDQLLRRENLFQQGIDEHSHLLGDYQVWPGRRLADTSARERITTGQQWAQRMQSVRLAFAGLEGTP</sequence>
<dbReference type="InterPro" id="IPR009078">
    <property type="entry name" value="Ferritin-like_SF"/>
</dbReference>
<reference evidence="1 2" key="1">
    <citation type="submission" date="2020-12" db="EMBL/GenBank/DDBJ databases">
        <title>Streptomyces typhae sp. nov., a novel endophytic actinomycete isolated from the root of cattail pollen (Typha angustifolia L.).</title>
        <authorList>
            <person name="Peng C."/>
            <person name="Liu C."/>
        </authorList>
    </citation>
    <scope>NUCLEOTIDE SEQUENCE [LARGE SCALE GENOMIC DNA]</scope>
    <source>
        <strain evidence="1 2">JCM 4753</strain>
    </source>
</reference>
<dbReference type="Proteomes" id="UP000634780">
    <property type="component" value="Unassembled WGS sequence"/>
</dbReference>
<keyword evidence="2" id="KW-1185">Reference proteome</keyword>
<name>A0ABS0XJ52_9ACTN</name>
<protein>
    <submittedName>
        <fullName evidence="1">VlmB-like protein</fullName>
    </submittedName>
</protein>
<dbReference type="Gene3D" id="1.10.620.20">
    <property type="entry name" value="Ribonucleotide Reductase, subunit A"/>
    <property type="match status" value="1"/>
</dbReference>
<organism evidence="1 2">
    <name type="scientific">Streptomyces flavofungini</name>
    <dbReference type="NCBI Taxonomy" id="68200"/>
    <lineage>
        <taxon>Bacteria</taxon>
        <taxon>Bacillati</taxon>
        <taxon>Actinomycetota</taxon>
        <taxon>Actinomycetes</taxon>
        <taxon>Kitasatosporales</taxon>
        <taxon>Streptomycetaceae</taxon>
        <taxon>Streptomyces</taxon>
    </lineage>
</organism>
<dbReference type="RefSeq" id="WP_190120669.1">
    <property type="nucleotide sequence ID" value="NZ_BMVR01000041.1"/>
</dbReference>
<evidence type="ECO:0000313" key="2">
    <source>
        <dbReference type="Proteomes" id="UP000634780"/>
    </source>
</evidence>
<proteinExistence type="predicted"/>